<feature type="transmembrane region" description="Helical" evidence="8">
    <location>
        <begin position="12"/>
        <end position="29"/>
    </location>
</feature>
<feature type="transmembrane region" description="Helical" evidence="8">
    <location>
        <begin position="973"/>
        <end position="992"/>
    </location>
</feature>
<evidence type="ECO:0000256" key="1">
    <source>
        <dbReference type="ARBA" id="ARBA00004651"/>
    </source>
</evidence>
<dbReference type="InterPro" id="IPR001036">
    <property type="entry name" value="Acrflvin-R"/>
</dbReference>
<dbReference type="InterPro" id="IPR027463">
    <property type="entry name" value="AcrB_DN_DC_subdom"/>
</dbReference>
<feature type="transmembrane region" description="Helical" evidence="8">
    <location>
        <begin position="393"/>
        <end position="412"/>
    </location>
</feature>
<evidence type="ECO:0000313" key="9">
    <source>
        <dbReference type="EMBL" id="EJL71430.1"/>
    </source>
</evidence>
<name>J2JU89_9FLAO</name>
<dbReference type="GO" id="GO:0008324">
    <property type="term" value="F:monoatomic cation transmembrane transporter activity"/>
    <property type="evidence" value="ECO:0007669"/>
    <property type="project" value="InterPro"/>
</dbReference>
<keyword evidence="10" id="KW-1185">Reference proteome</keyword>
<organism evidence="9 10">
    <name type="scientific">Chryseobacterium populi</name>
    <dbReference type="NCBI Taxonomy" id="1144316"/>
    <lineage>
        <taxon>Bacteria</taxon>
        <taxon>Pseudomonadati</taxon>
        <taxon>Bacteroidota</taxon>
        <taxon>Flavobacteriia</taxon>
        <taxon>Flavobacteriales</taxon>
        <taxon>Weeksellaceae</taxon>
        <taxon>Chryseobacterium group</taxon>
        <taxon>Chryseobacterium</taxon>
    </lineage>
</organism>
<keyword evidence="7 8" id="KW-0472">Membrane</keyword>
<proteinExistence type="inferred from homology"/>
<dbReference type="AlphaFoldDB" id="J2JU89"/>
<feature type="transmembrane region" description="Helical" evidence="8">
    <location>
        <begin position="902"/>
        <end position="925"/>
    </location>
</feature>
<dbReference type="Proteomes" id="UP000007509">
    <property type="component" value="Unassembled WGS sequence"/>
</dbReference>
<dbReference type="SUPFAM" id="SSF82714">
    <property type="entry name" value="Multidrug efflux transporter AcrB TolC docking domain, DN and DC subdomains"/>
    <property type="match status" value="2"/>
</dbReference>
<comment type="similarity">
    <text evidence="2">Belongs to the resistance-nodulation-cell division (RND) (TC 2.A.6) family.</text>
</comment>
<dbReference type="GO" id="GO:0005886">
    <property type="term" value="C:plasma membrane"/>
    <property type="evidence" value="ECO:0007669"/>
    <property type="project" value="UniProtKB-SubCell"/>
</dbReference>
<dbReference type="Gene3D" id="3.30.70.1320">
    <property type="entry name" value="Multidrug efflux transporter AcrB pore domain like"/>
    <property type="match status" value="1"/>
</dbReference>
<keyword evidence="6 8" id="KW-1133">Transmembrane helix</keyword>
<dbReference type="InterPro" id="IPR004763">
    <property type="entry name" value="CusA-like"/>
</dbReference>
<dbReference type="PATRIC" id="fig|1144316.3.peg.2397"/>
<evidence type="ECO:0000256" key="4">
    <source>
        <dbReference type="ARBA" id="ARBA00022475"/>
    </source>
</evidence>
<sequence length="1036" mass="114126">MIKNLLIFSLRNRWAVIAVSMVTMAIGFWCFTQLKIEAYPDIADTNVIVIAQYEGRAAEEVEQQVTIPIERALQNTPNVLDRRSRTIFGLAVVQLTFKDGTDDYFARQQVTERLAGAELPEGVTPELAPLSTAVGEIFRYVVEAPPTYSQAQLRDLQDWVIKPALLQVDGIADVATFGGPLKQFHIITSPEKLRKYNLTLQNVMDAVNTNNQNTGGNVIERGGQGFAVRGLGAIKTGEDIQNIVLKSENGVPVFVRDVATVEITPPPPSGVLGYTVTKEKKDVNSGVEGIVLLRRYENPSEVLKALKERMTSLQQNDLPQDVTLRPMYDRSFLIDHSLETVTHTLFEGISIVIILLIFFLGSIRSALVVALTIPFSLFFAFILMRLTGIPANLLSLGAIDFGIIVDGACVMAEHLIRKYRTATPEEKQEGIVKITLQAAQEVGREIFFSVTIIILAYMPILLMTRVEGKLFSPMALTLAFAVIGSMLAALTFIPVLISFAYRKSLANVNKPMKEHENFVLDFLTKIYGNTLELFLKSYKKTTIIGFSVVIVLILCGIKLGTEFLPTLDEGSIFLRGNFPTGISIQENAKYAPKIRNIVSKYPQISYVITQTGRNDDGTDPFPANRNEILVGLKDYKLWSDTISKKDLVEKIKTDLQHQLPSVQFSSGQPIIDQVMEIVNGSAADLAVSIVGDDLKLMRQKADSIAAIAKEIQGAKGVNIEQEGVQEQLAIEVNREMAARYGINVADIQNMIEAAIGGKAVSTLYDGAKRYDIVVRFLPESRNSIDAIKNLLVPAANGALVPMDQLADIHFVEGQTNIYRYGSKRMITVRTNILGRDQGSFVKELQDKVEKNVQVPKGYEIIYGGQYENLERAGKQLLFTIPLTLLMVFLFLFMLYRNLRYTLITMSCILFALGGGIVALLLRGYYFNVSAGVGFVSIFGISVMAGVLLVSALNRGTQNIVNDQTVARVSKEQLRALLSILVVAIVGLVPAAISSGIGSDVQRPLSTVIIGGLTSTLLFAPILLPPLYLWLEKKGDN</sequence>
<evidence type="ECO:0000256" key="3">
    <source>
        <dbReference type="ARBA" id="ARBA00022448"/>
    </source>
</evidence>
<reference evidence="9 10" key="1">
    <citation type="journal article" date="2012" name="J. Bacteriol.">
        <title>Twenty-one genome sequences from Pseudomonas species and 19 genome sequences from diverse bacteria isolated from the rhizosphere and endosphere of Populus deltoides.</title>
        <authorList>
            <person name="Brown S.D."/>
            <person name="Utturkar S.M."/>
            <person name="Klingeman D.M."/>
            <person name="Johnson C.M."/>
            <person name="Martin S.L."/>
            <person name="Land M.L."/>
            <person name="Lu T.Y."/>
            <person name="Schadt C.W."/>
            <person name="Doktycz M.J."/>
            <person name="Pelletier D.A."/>
        </authorList>
    </citation>
    <scope>NUCLEOTIDE SEQUENCE [LARGE SCALE GENOMIC DNA]</scope>
    <source>
        <strain evidence="9 10">CF314</strain>
    </source>
</reference>
<feature type="transmembrane region" description="Helical" evidence="8">
    <location>
        <begin position="341"/>
        <end position="360"/>
    </location>
</feature>
<feature type="transmembrane region" description="Helical" evidence="8">
    <location>
        <begin position="931"/>
        <end position="952"/>
    </location>
</feature>
<gene>
    <name evidence="9" type="ORF">PMI13_02378</name>
</gene>
<protein>
    <submittedName>
        <fullName evidence="9">Heavy metal efflux pump, cobalt-zinc-cadmium</fullName>
    </submittedName>
</protein>
<evidence type="ECO:0000256" key="7">
    <source>
        <dbReference type="ARBA" id="ARBA00023136"/>
    </source>
</evidence>
<dbReference type="OrthoDB" id="9758757at2"/>
<dbReference type="PRINTS" id="PR00702">
    <property type="entry name" value="ACRIFLAVINRP"/>
</dbReference>
<evidence type="ECO:0000313" key="10">
    <source>
        <dbReference type="Proteomes" id="UP000007509"/>
    </source>
</evidence>
<feature type="transmembrane region" description="Helical" evidence="8">
    <location>
        <begin position="446"/>
        <end position="466"/>
    </location>
</feature>
<accession>J2JU89</accession>
<feature type="transmembrane region" description="Helical" evidence="8">
    <location>
        <begin position="1004"/>
        <end position="1030"/>
    </location>
</feature>
<dbReference type="Gene3D" id="3.30.70.1430">
    <property type="entry name" value="Multidrug efflux transporter AcrB pore domain"/>
    <property type="match status" value="2"/>
</dbReference>
<dbReference type="Pfam" id="PF00873">
    <property type="entry name" value="ACR_tran"/>
    <property type="match status" value="1"/>
</dbReference>
<evidence type="ECO:0000256" key="8">
    <source>
        <dbReference type="SAM" id="Phobius"/>
    </source>
</evidence>
<keyword evidence="4" id="KW-1003">Cell membrane</keyword>
<evidence type="ECO:0000256" key="5">
    <source>
        <dbReference type="ARBA" id="ARBA00022692"/>
    </source>
</evidence>
<feature type="transmembrane region" description="Helical" evidence="8">
    <location>
        <begin position="876"/>
        <end position="895"/>
    </location>
</feature>
<dbReference type="GO" id="GO:0042910">
    <property type="term" value="F:xenobiotic transmembrane transporter activity"/>
    <property type="evidence" value="ECO:0007669"/>
    <property type="project" value="TreeGrafter"/>
</dbReference>
<dbReference type="NCBIfam" id="TIGR00914">
    <property type="entry name" value="2A0601"/>
    <property type="match status" value="1"/>
</dbReference>
<dbReference type="Gene3D" id="3.30.2090.10">
    <property type="entry name" value="Multidrug efflux transporter AcrB TolC docking domain, DN and DC subdomains"/>
    <property type="match status" value="2"/>
</dbReference>
<dbReference type="PANTHER" id="PTHR32063:SF17">
    <property type="entry name" value="CATION EFFLUX SYSTEM PROTEIN"/>
    <property type="match status" value="1"/>
</dbReference>
<evidence type="ECO:0000256" key="2">
    <source>
        <dbReference type="ARBA" id="ARBA00010942"/>
    </source>
</evidence>
<dbReference type="SUPFAM" id="SSF82693">
    <property type="entry name" value="Multidrug efflux transporter AcrB pore domain, PN1, PN2, PC1 and PC2 subdomains"/>
    <property type="match status" value="3"/>
</dbReference>
<feature type="transmembrane region" description="Helical" evidence="8">
    <location>
        <begin position="478"/>
        <end position="501"/>
    </location>
</feature>
<dbReference type="RefSeq" id="WP_007843849.1">
    <property type="nucleotide sequence ID" value="NZ_AKJY01000041.1"/>
</dbReference>
<comment type="subcellular location">
    <subcellularLocation>
        <location evidence="1">Cell membrane</location>
        <topology evidence="1">Multi-pass membrane protein</topology>
    </subcellularLocation>
</comment>
<dbReference type="EMBL" id="AKJY01000041">
    <property type="protein sequence ID" value="EJL71430.1"/>
    <property type="molecule type" value="Genomic_DNA"/>
</dbReference>
<dbReference type="Gene3D" id="3.30.70.1440">
    <property type="entry name" value="Multidrug efflux transporter AcrB pore domain"/>
    <property type="match status" value="1"/>
</dbReference>
<feature type="transmembrane region" description="Helical" evidence="8">
    <location>
        <begin position="367"/>
        <end position="387"/>
    </location>
</feature>
<keyword evidence="5 8" id="KW-0812">Transmembrane</keyword>
<evidence type="ECO:0000256" key="6">
    <source>
        <dbReference type="ARBA" id="ARBA00022989"/>
    </source>
</evidence>
<feature type="transmembrane region" description="Helical" evidence="8">
    <location>
        <begin position="543"/>
        <end position="561"/>
    </location>
</feature>
<keyword evidence="3" id="KW-0813">Transport</keyword>
<dbReference type="Gene3D" id="1.20.1640.10">
    <property type="entry name" value="Multidrug efflux transporter AcrB transmembrane domain"/>
    <property type="match status" value="2"/>
</dbReference>
<dbReference type="PANTHER" id="PTHR32063">
    <property type="match status" value="1"/>
</dbReference>
<comment type="caution">
    <text evidence="9">The sequence shown here is derived from an EMBL/GenBank/DDBJ whole genome shotgun (WGS) entry which is preliminary data.</text>
</comment>
<dbReference type="SUPFAM" id="SSF82866">
    <property type="entry name" value="Multidrug efflux transporter AcrB transmembrane domain"/>
    <property type="match status" value="2"/>
</dbReference>